<keyword evidence="4" id="KW-0238">DNA-binding</keyword>
<dbReference type="GO" id="GO:0003700">
    <property type="term" value="F:DNA-binding transcription factor activity"/>
    <property type="evidence" value="ECO:0007669"/>
    <property type="project" value="InterPro"/>
</dbReference>
<name>A0AAV3NI56_LITER</name>
<reference evidence="10 11" key="1">
    <citation type="submission" date="2024-01" db="EMBL/GenBank/DDBJ databases">
        <title>The complete chloroplast genome sequence of Lithospermum erythrorhizon: insights into the phylogenetic relationship among Boraginaceae species and the maternal lineages of purple gromwells.</title>
        <authorList>
            <person name="Okada T."/>
            <person name="Watanabe K."/>
        </authorList>
    </citation>
    <scope>NUCLEOTIDE SEQUENCE [LARGE SCALE GENOMIC DNA]</scope>
</reference>
<keyword evidence="11" id="KW-1185">Reference proteome</keyword>
<gene>
    <name evidence="10" type="ORF">LIER_00658</name>
</gene>
<feature type="compositionally biased region" description="Low complexity" evidence="8">
    <location>
        <begin position="410"/>
        <end position="420"/>
    </location>
</feature>
<dbReference type="AlphaFoldDB" id="A0AAV3NI56"/>
<protein>
    <recommendedName>
        <fullName evidence="9">BZIP domain-containing protein</fullName>
    </recommendedName>
</protein>
<feature type="compositionally biased region" description="Acidic residues" evidence="8">
    <location>
        <begin position="378"/>
        <end position="388"/>
    </location>
</feature>
<keyword evidence="7" id="KW-0175">Coiled coil</keyword>
<dbReference type="PANTHER" id="PTHR45967">
    <property type="entry name" value="G-BOX-BINDING FACTOR 3-RELATED"/>
    <property type="match status" value="1"/>
</dbReference>
<keyword evidence="6" id="KW-0539">Nucleus</keyword>
<dbReference type="SMART" id="SM00338">
    <property type="entry name" value="BRLZ"/>
    <property type="match status" value="1"/>
</dbReference>
<evidence type="ECO:0000256" key="2">
    <source>
        <dbReference type="ARBA" id="ARBA00007163"/>
    </source>
</evidence>
<dbReference type="EMBL" id="BAABME010000052">
    <property type="protein sequence ID" value="GAA0139027.1"/>
    <property type="molecule type" value="Genomic_DNA"/>
</dbReference>
<organism evidence="10 11">
    <name type="scientific">Lithospermum erythrorhizon</name>
    <name type="common">Purple gromwell</name>
    <name type="synonym">Lithospermum officinale var. erythrorhizon</name>
    <dbReference type="NCBI Taxonomy" id="34254"/>
    <lineage>
        <taxon>Eukaryota</taxon>
        <taxon>Viridiplantae</taxon>
        <taxon>Streptophyta</taxon>
        <taxon>Embryophyta</taxon>
        <taxon>Tracheophyta</taxon>
        <taxon>Spermatophyta</taxon>
        <taxon>Magnoliopsida</taxon>
        <taxon>eudicotyledons</taxon>
        <taxon>Gunneridae</taxon>
        <taxon>Pentapetalae</taxon>
        <taxon>asterids</taxon>
        <taxon>lamiids</taxon>
        <taxon>Boraginales</taxon>
        <taxon>Boraginaceae</taxon>
        <taxon>Boraginoideae</taxon>
        <taxon>Lithospermeae</taxon>
        <taxon>Lithospermum</taxon>
    </lineage>
</organism>
<dbReference type="PROSITE" id="PS50217">
    <property type="entry name" value="BZIP"/>
    <property type="match status" value="1"/>
</dbReference>
<accession>A0AAV3NI56</accession>
<evidence type="ECO:0000259" key="9">
    <source>
        <dbReference type="PROSITE" id="PS50217"/>
    </source>
</evidence>
<feature type="domain" description="BZIP" evidence="9">
    <location>
        <begin position="109"/>
        <end position="172"/>
    </location>
</feature>
<proteinExistence type="inferred from homology"/>
<dbReference type="InterPro" id="IPR046347">
    <property type="entry name" value="bZIP_sf"/>
</dbReference>
<dbReference type="CDD" id="cd14702">
    <property type="entry name" value="bZIP_plant_GBF1"/>
    <property type="match status" value="1"/>
</dbReference>
<evidence type="ECO:0000256" key="3">
    <source>
        <dbReference type="ARBA" id="ARBA00023015"/>
    </source>
</evidence>
<dbReference type="InterPro" id="IPR045314">
    <property type="entry name" value="bZIP_plant_GBF1"/>
</dbReference>
<dbReference type="Proteomes" id="UP001454036">
    <property type="component" value="Unassembled WGS sequence"/>
</dbReference>
<evidence type="ECO:0000256" key="1">
    <source>
        <dbReference type="ARBA" id="ARBA00004123"/>
    </source>
</evidence>
<dbReference type="SUPFAM" id="SSF57959">
    <property type="entry name" value="Leucine zipper domain"/>
    <property type="match status" value="1"/>
</dbReference>
<keyword evidence="3" id="KW-0805">Transcription regulation</keyword>
<comment type="subcellular location">
    <subcellularLocation>
        <location evidence="1">Nucleus</location>
    </subcellularLocation>
</comment>
<evidence type="ECO:0000256" key="4">
    <source>
        <dbReference type="ARBA" id="ARBA00023125"/>
    </source>
</evidence>
<dbReference type="GO" id="GO:0005634">
    <property type="term" value="C:nucleus"/>
    <property type="evidence" value="ECO:0007669"/>
    <property type="project" value="UniProtKB-SubCell"/>
</dbReference>
<evidence type="ECO:0000313" key="10">
    <source>
        <dbReference type="EMBL" id="GAA0139027.1"/>
    </source>
</evidence>
<dbReference type="GO" id="GO:0043565">
    <property type="term" value="F:sequence-specific DNA binding"/>
    <property type="evidence" value="ECO:0007669"/>
    <property type="project" value="InterPro"/>
</dbReference>
<dbReference type="PANTHER" id="PTHR45967:SF28">
    <property type="entry name" value="BASIC-LEUCINE ZIPPER (BZIP) TRANSCRIPTION FACTOR FAMILY PROTEIN"/>
    <property type="match status" value="1"/>
</dbReference>
<comment type="similarity">
    <text evidence="2">Belongs to the bZIP family.</text>
</comment>
<evidence type="ECO:0000256" key="6">
    <source>
        <dbReference type="ARBA" id="ARBA00023242"/>
    </source>
</evidence>
<keyword evidence="5" id="KW-0804">Transcription</keyword>
<sequence length="443" mass="49023">MPEKSGGRHGGELEAAEALAALAHHIISSGKEVDDFGEDDCQRFRERFKKTNKSSTTPHERTEVLKKNTNTISSMVMHSEITENRMRHRAHVSGSCMKSRNQLTEAEREERRIRRVLANRESARQTIRRRQAMYEELTKNAAVLAIENENLKTKEEQAMTKYSSLKSMNECLKDLLDKASKAEAVRIQCGDPDVCRIKPSTSSPTPALFWPPFFNPADACQPQYTCQKCISIASPPVASLVSYADSEQGMHKSNEMAAPVYVLPFPWFFPLQMQCILQSSQPSIQYLQHDGHNQGYMNVLFGAGSSSQAEVQMQKCHASNAAKINSEIPHLTMSSCQDCGFCLAPDGTCKQSAEAMAFKATSYCGGASSAPLPSHPPEEDDSLVEMEDTSPSPSTWCLATKSEKPTTCSSKTSASAAAAAEARRKRKELTKLKTLCYRNHHMG</sequence>
<evidence type="ECO:0000256" key="8">
    <source>
        <dbReference type="SAM" id="MobiDB-lite"/>
    </source>
</evidence>
<feature type="coiled-coil region" evidence="7">
    <location>
        <begin position="106"/>
        <end position="154"/>
    </location>
</feature>
<dbReference type="InterPro" id="IPR044827">
    <property type="entry name" value="GBF-like"/>
</dbReference>
<dbReference type="InterPro" id="IPR004827">
    <property type="entry name" value="bZIP"/>
</dbReference>
<evidence type="ECO:0000256" key="5">
    <source>
        <dbReference type="ARBA" id="ARBA00023163"/>
    </source>
</evidence>
<evidence type="ECO:0000256" key="7">
    <source>
        <dbReference type="SAM" id="Coils"/>
    </source>
</evidence>
<evidence type="ECO:0000313" key="11">
    <source>
        <dbReference type="Proteomes" id="UP001454036"/>
    </source>
</evidence>
<comment type="caution">
    <text evidence="10">The sequence shown here is derived from an EMBL/GenBank/DDBJ whole genome shotgun (WGS) entry which is preliminary data.</text>
</comment>
<dbReference type="Pfam" id="PF00170">
    <property type="entry name" value="bZIP_1"/>
    <property type="match status" value="1"/>
</dbReference>
<feature type="region of interest" description="Disordered" evidence="8">
    <location>
        <begin position="369"/>
        <end position="425"/>
    </location>
</feature>